<evidence type="ECO:0000259" key="1">
    <source>
        <dbReference type="Pfam" id="PF06662"/>
    </source>
</evidence>
<dbReference type="InterPro" id="IPR039721">
    <property type="entry name" value="C5-epimerase"/>
</dbReference>
<dbReference type="GO" id="GO:0047464">
    <property type="term" value="F:heparosan-N-sulfate-glucuronate 5-epimerase activity"/>
    <property type="evidence" value="ECO:0007669"/>
    <property type="project" value="InterPro"/>
</dbReference>
<dbReference type="GO" id="GO:0015012">
    <property type="term" value="P:heparan sulfate proteoglycan biosynthetic process"/>
    <property type="evidence" value="ECO:0007669"/>
    <property type="project" value="InterPro"/>
</dbReference>
<name>A0A9W4KQ31_9BACI</name>
<feature type="domain" description="D-glucuronyl C5-epimerase C-terminal" evidence="1">
    <location>
        <begin position="110"/>
        <end position="282"/>
    </location>
</feature>
<accession>A0A9W4KQ31</accession>
<dbReference type="AlphaFoldDB" id="A0A9W4KQ31"/>
<organism evidence="2 3">
    <name type="scientific">Peribacillus simplex</name>
    <dbReference type="NCBI Taxonomy" id="1478"/>
    <lineage>
        <taxon>Bacteria</taxon>
        <taxon>Bacillati</taxon>
        <taxon>Bacillota</taxon>
        <taxon>Bacilli</taxon>
        <taxon>Bacillales</taxon>
        <taxon>Bacillaceae</taxon>
        <taxon>Peribacillus</taxon>
    </lineage>
</organism>
<dbReference type="InterPro" id="IPR010598">
    <property type="entry name" value="C5-epim_C"/>
</dbReference>
<reference evidence="2" key="1">
    <citation type="submission" date="2021-11" db="EMBL/GenBank/DDBJ databases">
        <authorList>
            <person name="Bulgarelli D."/>
        </authorList>
    </citation>
    <scope>NUCLEOTIDE SEQUENCE</scope>
    <source>
        <strain evidence="2">Bi133</strain>
    </source>
</reference>
<dbReference type="Proteomes" id="UP000789326">
    <property type="component" value="Unassembled WGS sequence"/>
</dbReference>
<comment type="caution">
    <text evidence="2">The sequence shown here is derived from an EMBL/GenBank/DDBJ whole genome shotgun (WGS) entry which is preliminary data.</text>
</comment>
<dbReference type="InterPro" id="IPR008928">
    <property type="entry name" value="6-hairpin_glycosidase_sf"/>
</dbReference>
<dbReference type="Pfam" id="PF06662">
    <property type="entry name" value="C5-epim_C"/>
    <property type="match status" value="1"/>
</dbReference>
<dbReference type="GO" id="GO:0005975">
    <property type="term" value="P:carbohydrate metabolic process"/>
    <property type="evidence" value="ECO:0007669"/>
    <property type="project" value="InterPro"/>
</dbReference>
<evidence type="ECO:0000313" key="2">
    <source>
        <dbReference type="EMBL" id="CAH0175230.1"/>
    </source>
</evidence>
<gene>
    <name evidence="2" type="ORF">SRABI133_01285</name>
</gene>
<proteinExistence type="predicted"/>
<protein>
    <recommendedName>
        <fullName evidence="1">D-glucuronyl C5-epimerase C-terminal domain-containing protein</fullName>
    </recommendedName>
</protein>
<evidence type="ECO:0000313" key="3">
    <source>
        <dbReference type="Proteomes" id="UP000789326"/>
    </source>
</evidence>
<dbReference type="RefSeq" id="WP_230301228.1">
    <property type="nucleotide sequence ID" value="NZ_CAKKMG010000011.1"/>
</dbReference>
<dbReference type="PANTHER" id="PTHR13174">
    <property type="entry name" value="D-GLUCURONYL C5-EPIMERASE"/>
    <property type="match status" value="1"/>
</dbReference>
<dbReference type="Gene3D" id="1.50.10.20">
    <property type="match status" value="1"/>
</dbReference>
<dbReference type="EMBL" id="CAKKMG010000011">
    <property type="protein sequence ID" value="CAH0175230.1"/>
    <property type="molecule type" value="Genomic_DNA"/>
</dbReference>
<dbReference type="SUPFAM" id="SSF48208">
    <property type="entry name" value="Six-hairpin glycosidases"/>
    <property type="match status" value="1"/>
</dbReference>
<sequence length="313" mass="36413">MNKRVQMIKKWISMLFGKNVLAVQQGMGKKYSKTKITGYYNDLTNKVLFTTNLDENGIPVNLSYNGKKVYFPTAIVQYGLGAYDLYLLTSDKSYYDKFINITNWLLNDQEKNGGWDAFERIGQTDCNKYSAMTQGECTSILIRAYLQTNDSRYYEAAIKATDFMLKPVQEGGTTRYLNKKIYFEEYVKSEPDLVLNGWIFAIFGLLDLYKLTKEDKYKTALQSSIYTLKTELSKYDTGYWSCYDQSGKIGSPFYHDLHIAQLKVLYDLFEINEFNYYAIKWSNYQKNIFKKSFAISKKAFQKIITPGQTIIIK</sequence>
<dbReference type="PANTHER" id="PTHR13174:SF3">
    <property type="entry name" value="D-GLUCURONYL C5-EPIMERASE"/>
    <property type="match status" value="1"/>
</dbReference>